<evidence type="ECO:0000313" key="6">
    <source>
        <dbReference type="EMBL" id="TYG81769.1"/>
    </source>
</evidence>
<comment type="similarity">
    <text evidence="1">Belongs to the peptidase C48 family.</text>
</comment>
<accession>A0A5D2DJM0</accession>
<gene>
    <name evidence="6" type="ORF">ES288_D01G032600v1</name>
</gene>
<dbReference type="EMBL" id="CM017701">
    <property type="protein sequence ID" value="TYG81769.1"/>
    <property type="molecule type" value="Genomic_DNA"/>
</dbReference>
<dbReference type="InterPro" id="IPR038765">
    <property type="entry name" value="Papain-like_cys_pep_sf"/>
</dbReference>
<protein>
    <recommendedName>
        <fullName evidence="5">Ubiquitin-like protease family profile domain-containing protein</fullName>
    </recommendedName>
</protein>
<dbReference type="PANTHER" id="PTHR12606:SF1">
    <property type="entry name" value="UBIQUITIN-LIKE-SPECIFIC PROTEASE 1A"/>
    <property type="match status" value="1"/>
</dbReference>
<keyword evidence="4" id="KW-0788">Thiol protease</keyword>
<dbReference type="AlphaFoldDB" id="A0A5D2DJM0"/>
<dbReference type="SUPFAM" id="SSF54001">
    <property type="entry name" value="Cysteine proteinases"/>
    <property type="match status" value="1"/>
</dbReference>
<keyword evidence="2" id="KW-0645">Protease</keyword>
<keyword evidence="3" id="KW-0378">Hydrolase</keyword>
<dbReference type="GO" id="GO:0006508">
    <property type="term" value="P:proteolysis"/>
    <property type="evidence" value="ECO:0007669"/>
    <property type="project" value="UniProtKB-KW"/>
</dbReference>
<keyword evidence="7" id="KW-1185">Reference proteome</keyword>
<evidence type="ECO:0000256" key="4">
    <source>
        <dbReference type="ARBA" id="ARBA00022807"/>
    </source>
</evidence>
<dbReference type="InterPro" id="IPR003653">
    <property type="entry name" value="Peptidase_C48_C"/>
</dbReference>
<dbReference type="Pfam" id="PF02902">
    <property type="entry name" value="Peptidase_C48"/>
    <property type="match status" value="1"/>
</dbReference>
<evidence type="ECO:0000259" key="5">
    <source>
        <dbReference type="PROSITE" id="PS50600"/>
    </source>
</evidence>
<feature type="domain" description="Ubiquitin-like protease family profile" evidence="5">
    <location>
        <begin position="81"/>
        <end position="222"/>
    </location>
</feature>
<evidence type="ECO:0000256" key="3">
    <source>
        <dbReference type="ARBA" id="ARBA00022801"/>
    </source>
</evidence>
<reference evidence="6 7" key="1">
    <citation type="submission" date="2019-06" db="EMBL/GenBank/DDBJ databases">
        <title>WGS assembly of Gossypium darwinii.</title>
        <authorList>
            <person name="Chen Z.J."/>
            <person name="Sreedasyam A."/>
            <person name="Ando A."/>
            <person name="Song Q."/>
            <person name="De L."/>
            <person name="Hulse-Kemp A."/>
            <person name="Ding M."/>
            <person name="Ye W."/>
            <person name="Kirkbride R."/>
            <person name="Jenkins J."/>
            <person name="Plott C."/>
            <person name="Lovell J."/>
            <person name="Lin Y.-M."/>
            <person name="Vaughn R."/>
            <person name="Liu B."/>
            <person name="Li W."/>
            <person name="Simpson S."/>
            <person name="Scheffler B."/>
            <person name="Saski C."/>
            <person name="Grover C."/>
            <person name="Hu G."/>
            <person name="Conover J."/>
            <person name="Carlson J."/>
            <person name="Shu S."/>
            <person name="Boston L."/>
            <person name="Williams M."/>
            <person name="Peterson D."/>
            <person name="Mcgee K."/>
            <person name="Jones D."/>
            <person name="Wendel J."/>
            <person name="Stelly D."/>
            <person name="Grimwood J."/>
            <person name="Schmutz J."/>
        </authorList>
    </citation>
    <scope>NUCLEOTIDE SEQUENCE [LARGE SCALE GENOMIC DNA]</scope>
    <source>
        <strain evidence="6">1808015.09</strain>
    </source>
</reference>
<evidence type="ECO:0000313" key="7">
    <source>
        <dbReference type="Proteomes" id="UP000323506"/>
    </source>
</evidence>
<dbReference type="PANTHER" id="PTHR12606">
    <property type="entry name" value="SENTRIN/SUMO-SPECIFIC PROTEASE"/>
    <property type="match status" value="1"/>
</dbReference>
<dbReference type="GO" id="GO:0005634">
    <property type="term" value="C:nucleus"/>
    <property type="evidence" value="ECO:0007669"/>
    <property type="project" value="TreeGrafter"/>
</dbReference>
<name>A0A5D2DJM0_GOSDA</name>
<dbReference type="GO" id="GO:0016929">
    <property type="term" value="F:deSUMOylase activity"/>
    <property type="evidence" value="ECO:0007669"/>
    <property type="project" value="TreeGrafter"/>
</dbReference>
<evidence type="ECO:0000256" key="2">
    <source>
        <dbReference type="ARBA" id="ARBA00022670"/>
    </source>
</evidence>
<dbReference type="GO" id="GO:0016926">
    <property type="term" value="P:protein desumoylation"/>
    <property type="evidence" value="ECO:0007669"/>
    <property type="project" value="TreeGrafter"/>
</dbReference>
<evidence type="ECO:0000256" key="1">
    <source>
        <dbReference type="ARBA" id="ARBA00005234"/>
    </source>
</evidence>
<sequence>MADAFDKLSLNHSDNDSKAYNKLLKSAERRTIKLKDSGPQVKVVTHELFVPLTKDELAEVSHAFSAENKKKILVSHENSSIDIRGEVLQCLKPGSWLNDEVINLYLELLKERENREPKKFLKCHFFNTFFYKKIFVPIHKDIHWCLAVINKKDRKFQYLDSLRGRDGKVLNALANYFVEEVRDKSRQDIDISSWEREHVEDLPAQKNGFDCGMFMLKYIDFYSRGLSLSFGQEHMRYFRSRTAKEILRLRAD</sequence>
<dbReference type="Proteomes" id="UP000323506">
    <property type="component" value="Chromosome D01"/>
</dbReference>
<dbReference type="PROSITE" id="PS50600">
    <property type="entry name" value="ULP_PROTEASE"/>
    <property type="match status" value="1"/>
</dbReference>
<dbReference type="Gene3D" id="3.40.395.10">
    <property type="entry name" value="Adenoviral Proteinase, Chain A"/>
    <property type="match status" value="1"/>
</dbReference>
<organism evidence="6 7">
    <name type="scientific">Gossypium darwinii</name>
    <name type="common">Darwin's cotton</name>
    <name type="synonym">Gossypium barbadense var. darwinii</name>
    <dbReference type="NCBI Taxonomy" id="34276"/>
    <lineage>
        <taxon>Eukaryota</taxon>
        <taxon>Viridiplantae</taxon>
        <taxon>Streptophyta</taxon>
        <taxon>Embryophyta</taxon>
        <taxon>Tracheophyta</taxon>
        <taxon>Spermatophyta</taxon>
        <taxon>Magnoliopsida</taxon>
        <taxon>eudicotyledons</taxon>
        <taxon>Gunneridae</taxon>
        <taxon>Pentapetalae</taxon>
        <taxon>rosids</taxon>
        <taxon>malvids</taxon>
        <taxon>Malvales</taxon>
        <taxon>Malvaceae</taxon>
        <taxon>Malvoideae</taxon>
        <taxon>Gossypium</taxon>
    </lineage>
</organism>
<proteinExistence type="inferred from homology"/>